<evidence type="ECO:0000256" key="1">
    <source>
        <dbReference type="SAM" id="MobiDB-lite"/>
    </source>
</evidence>
<sequence length="305" mass="34358">MEVLDEFDSEMPPSVTFCQRISEEDFERQATTYTKRALRRLFRSIDRNPKLAERVVRKGKQAECERRGLLSFLWGELNYCNCVGAGEIHRRLEQLRRSIYRAHLYSQDAKKRRKRKLKKPEPILLRHRSTSLCLPPTLVPPLPLPPPATTMASEVAPSPSVCTMPRVFGPYNPLPCRQRPSPQAGLGPLRSAPSSHPVPCPPNTNLRVDTEDEPDMEKLEVSKSEVKFNCTGLSSNPRRWKEFILGLRTSACSGVPNTKETPSPPVKASVFKPPVLLKVQPVPRPKGDLENNPGSTESVPRKRSP</sequence>
<evidence type="ECO:0000313" key="3">
    <source>
        <dbReference type="Proteomes" id="UP000551758"/>
    </source>
</evidence>
<accession>A0A7J7F130</accession>
<reference evidence="2 3" key="1">
    <citation type="journal article" date="2020" name="Mol. Biol. Evol.">
        <title>Interspecific Gene Flow and the Evolution of Specialization in Black and White Rhinoceros.</title>
        <authorList>
            <person name="Moodley Y."/>
            <person name="Westbury M.V."/>
            <person name="Russo I.M."/>
            <person name="Gopalakrishnan S."/>
            <person name="Rakotoarivelo A."/>
            <person name="Olsen R.A."/>
            <person name="Prost S."/>
            <person name="Tunstall T."/>
            <person name="Ryder O.A."/>
            <person name="Dalen L."/>
            <person name="Bruford M.W."/>
        </authorList>
    </citation>
    <scope>NUCLEOTIDE SEQUENCE [LARGE SCALE GENOMIC DNA]</scope>
    <source>
        <strain evidence="2">SBR-YM</strain>
        <tissue evidence="2">Skin</tissue>
    </source>
</reference>
<feature type="region of interest" description="Disordered" evidence="1">
    <location>
        <begin position="178"/>
        <end position="210"/>
    </location>
</feature>
<feature type="region of interest" description="Disordered" evidence="1">
    <location>
        <begin position="252"/>
        <end position="305"/>
    </location>
</feature>
<evidence type="ECO:0000313" key="2">
    <source>
        <dbReference type="EMBL" id="KAF5921504.1"/>
    </source>
</evidence>
<dbReference type="AlphaFoldDB" id="A0A7J7F130"/>
<proteinExistence type="predicted"/>
<keyword evidence="3" id="KW-1185">Reference proteome</keyword>
<dbReference type="PANTHER" id="PTHR36867:SF1">
    <property type="entry name" value="RIKEN CDNA 2610318N02 GENE"/>
    <property type="match status" value="1"/>
</dbReference>
<gene>
    <name evidence="2" type="ORF">HPG69_010684</name>
</gene>
<dbReference type="Proteomes" id="UP000551758">
    <property type="component" value="Unassembled WGS sequence"/>
</dbReference>
<organism evidence="2 3">
    <name type="scientific">Diceros bicornis minor</name>
    <name type="common">South-central black rhinoceros</name>
    <dbReference type="NCBI Taxonomy" id="77932"/>
    <lineage>
        <taxon>Eukaryota</taxon>
        <taxon>Metazoa</taxon>
        <taxon>Chordata</taxon>
        <taxon>Craniata</taxon>
        <taxon>Vertebrata</taxon>
        <taxon>Euteleostomi</taxon>
        <taxon>Mammalia</taxon>
        <taxon>Eutheria</taxon>
        <taxon>Laurasiatheria</taxon>
        <taxon>Perissodactyla</taxon>
        <taxon>Rhinocerotidae</taxon>
        <taxon>Diceros</taxon>
    </lineage>
</organism>
<feature type="compositionally biased region" description="Low complexity" evidence="1">
    <location>
        <begin position="272"/>
        <end position="281"/>
    </location>
</feature>
<name>A0A7J7F130_DICBM</name>
<dbReference type="PANTHER" id="PTHR36867">
    <property type="entry name" value="MCG131172, ISOFORM CRA_A"/>
    <property type="match status" value="1"/>
</dbReference>
<comment type="caution">
    <text evidence="2">The sequence shown here is derived from an EMBL/GenBank/DDBJ whole genome shotgun (WGS) entry which is preliminary data.</text>
</comment>
<protein>
    <submittedName>
        <fullName evidence="2">Uncharacterized protein</fullName>
    </submittedName>
</protein>
<feature type="compositionally biased region" description="Polar residues" evidence="1">
    <location>
        <begin position="252"/>
        <end position="261"/>
    </location>
</feature>
<dbReference type="EMBL" id="JACDTQ010001631">
    <property type="protein sequence ID" value="KAF5921504.1"/>
    <property type="molecule type" value="Genomic_DNA"/>
</dbReference>